<dbReference type="Proteomes" id="UP001648503">
    <property type="component" value="Unassembled WGS sequence"/>
</dbReference>
<keyword evidence="2" id="KW-1185">Reference proteome</keyword>
<protein>
    <submittedName>
        <fullName evidence="1">Uncharacterized protein</fullName>
    </submittedName>
</protein>
<gene>
    <name evidence="1" type="ORF">BASA50_010396</name>
</gene>
<comment type="caution">
    <text evidence="1">The sequence shown here is derived from an EMBL/GenBank/DDBJ whole genome shotgun (WGS) entry which is preliminary data.</text>
</comment>
<proteinExistence type="predicted"/>
<sequence>MSTQALVLTKGDRALSMLLEAPSQAFSHINNRPSRAKLELGLALSKESALTSSGTVASQLGGEKGVAIEKIMESIYNFYRFISNAKSRYSRLSKDLKMSDNRHLEGLEMHVKAVETYKCGLSGQFNEIKDMVEDHRKNSDHKSLSKALLSSLGFKGRSEVRTKPAKD</sequence>
<evidence type="ECO:0000313" key="2">
    <source>
        <dbReference type="Proteomes" id="UP001648503"/>
    </source>
</evidence>
<dbReference type="EMBL" id="JAFCIX010000485">
    <property type="protein sequence ID" value="KAH6588920.1"/>
    <property type="molecule type" value="Genomic_DNA"/>
</dbReference>
<name>A0ABQ8EZ35_9FUNG</name>
<organism evidence="1 2">
    <name type="scientific">Batrachochytrium salamandrivorans</name>
    <dbReference type="NCBI Taxonomy" id="1357716"/>
    <lineage>
        <taxon>Eukaryota</taxon>
        <taxon>Fungi</taxon>
        <taxon>Fungi incertae sedis</taxon>
        <taxon>Chytridiomycota</taxon>
        <taxon>Chytridiomycota incertae sedis</taxon>
        <taxon>Chytridiomycetes</taxon>
        <taxon>Rhizophydiales</taxon>
        <taxon>Rhizophydiales incertae sedis</taxon>
        <taxon>Batrachochytrium</taxon>
    </lineage>
</organism>
<reference evidence="1 2" key="1">
    <citation type="submission" date="2021-02" db="EMBL/GenBank/DDBJ databases">
        <title>Variation within the Batrachochytrium salamandrivorans European outbreak.</title>
        <authorList>
            <person name="Kelly M."/>
            <person name="Pasmans F."/>
            <person name="Shea T.P."/>
            <person name="Munoz J.F."/>
            <person name="Carranza S."/>
            <person name="Cuomo C.A."/>
            <person name="Martel A."/>
        </authorList>
    </citation>
    <scope>NUCLEOTIDE SEQUENCE [LARGE SCALE GENOMIC DNA]</scope>
    <source>
        <strain evidence="1 2">AMFP18/2</strain>
    </source>
</reference>
<evidence type="ECO:0000313" key="1">
    <source>
        <dbReference type="EMBL" id="KAH6588920.1"/>
    </source>
</evidence>
<accession>A0ABQ8EZ35</accession>